<reference evidence="2" key="1">
    <citation type="submission" date="2018-08" db="EMBL/GenBank/DDBJ databases">
        <authorList>
            <person name="Chevrot R."/>
        </authorList>
    </citation>
    <scope>NUCLEOTIDE SEQUENCE [LARGE SCALE GENOMIC DNA]</scope>
</reference>
<gene>
    <name evidence="1" type="ORF">PBLR_15698</name>
</gene>
<evidence type="ECO:0000313" key="1">
    <source>
        <dbReference type="EMBL" id="SYX87268.1"/>
    </source>
</evidence>
<accession>A0A383RJR2</accession>
<organism evidence="1 2">
    <name type="scientific">Paenibacillus alvei</name>
    <name type="common">Bacillus alvei</name>
    <dbReference type="NCBI Taxonomy" id="44250"/>
    <lineage>
        <taxon>Bacteria</taxon>
        <taxon>Bacillati</taxon>
        <taxon>Bacillota</taxon>
        <taxon>Bacilli</taxon>
        <taxon>Bacillales</taxon>
        <taxon>Paenibacillaceae</taxon>
        <taxon>Paenibacillus</taxon>
    </lineage>
</organism>
<dbReference type="Pfam" id="PF13704">
    <property type="entry name" value="Glyco_tranf_2_4"/>
    <property type="match status" value="1"/>
</dbReference>
<evidence type="ECO:0008006" key="3">
    <source>
        <dbReference type="Google" id="ProtNLM"/>
    </source>
</evidence>
<name>A0A383RJR2_PAEAL</name>
<evidence type="ECO:0000313" key="2">
    <source>
        <dbReference type="Proteomes" id="UP000304148"/>
    </source>
</evidence>
<protein>
    <recommendedName>
        <fullName evidence="3">Glycosyl transferase family 2</fullName>
    </recommendedName>
</protein>
<dbReference type="AlphaFoldDB" id="A0A383RJR2"/>
<dbReference type="Proteomes" id="UP000304148">
    <property type="component" value="Chromosome"/>
</dbReference>
<dbReference type="RefSeq" id="WP_138188912.1">
    <property type="nucleotide sequence ID" value="NZ_LS992241.1"/>
</dbReference>
<sequence>MRTVISHFYNEEYLLPWWLKHHASLFDHGILINRGSTDRSIDICKKLVPHWEIRNSRVPEFDAVLVDQEVMEIEQQCMGWKMTLNTTEFLCVPDKEHFFASLDVLGSPSYYVRHIYLIDDPAYSYEEPDPEQPLVRQRHHGYISPDLGRYIHRYPHGNYAPGRHWSSHPYVDYPFVDNPFPAFVMKFIFSPWTEKMRLRKLQIGPTLSAYSISRGMGYQHRVNREELEQSYAHFVNQTTDLRLNPAYQRLWGERP</sequence>
<dbReference type="EMBL" id="LS992241">
    <property type="protein sequence ID" value="SYX87268.1"/>
    <property type="molecule type" value="Genomic_DNA"/>
</dbReference>
<proteinExistence type="predicted"/>